<accession>A0ACA9S7D1</accession>
<evidence type="ECO:0000313" key="1">
    <source>
        <dbReference type="EMBL" id="CAG8827774.1"/>
    </source>
</evidence>
<protein>
    <submittedName>
        <fullName evidence="1">8600_t:CDS:1</fullName>
    </submittedName>
</protein>
<gene>
    <name evidence="1" type="ORF">RPERSI_LOCUS27061</name>
</gene>
<keyword evidence="2" id="KW-1185">Reference proteome</keyword>
<dbReference type="Proteomes" id="UP000789920">
    <property type="component" value="Unassembled WGS sequence"/>
</dbReference>
<sequence>MEEIHTKMSPRSNELKLFLEAWFPTMKENPPIPIFIKYFNPNAQSLEGVCHLYVRKFGKVGDILKILCEKKKFPPHTPLNIYEEIKPHMIKEMKPELTFQQSEIQDGDIICFQKALTEQEVNKHIAACRICDIPTFYERLAVRIVVQFKPKHKNRKQDPEF</sequence>
<comment type="caution">
    <text evidence="1">The sequence shown here is derived from an EMBL/GenBank/DDBJ whole genome shotgun (WGS) entry which is preliminary data.</text>
</comment>
<dbReference type="EMBL" id="CAJVQC010094395">
    <property type="protein sequence ID" value="CAG8827774.1"/>
    <property type="molecule type" value="Genomic_DNA"/>
</dbReference>
<evidence type="ECO:0000313" key="2">
    <source>
        <dbReference type="Proteomes" id="UP000789920"/>
    </source>
</evidence>
<proteinExistence type="predicted"/>
<feature type="non-terminal residue" evidence="1">
    <location>
        <position position="1"/>
    </location>
</feature>
<name>A0ACA9S7D1_9GLOM</name>
<organism evidence="1 2">
    <name type="scientific">Racocetra persica</name>
    <dbReference type="NCBI Taxonomy" id="160502"/>
    <lineage>
        <taxon>Eukaryota</taxon>
        <taxon>Fungi</taxon>
        <taxon>Fungi incertae sedis</taxon>
        <taxon>Mucoromycota</taxon>
        <taxon>Glomeromycotina</taxon>
        <taxon>Glomeromycetes</taxon>
        <taxon>Diversisporales</taxon>
        <taxon>Gigasporaceae</taxon>
        <taxon>Racocetra</taxon>
    </lineage>
</organism>
<reference evidence="1" key="1">
    <citation type="submission" date="2021-06" db="EMBL/GenBank/DDBJ databases">
        <authorList>
            <person name="Kallberg Y."/>
            <person name="Tangrot J."/>
            <person name="Rosling A."/>
        </authorList>
    </citation>
    <scope>NUCLEOTIDE SEQUENCE</scope>
    <source>
        <strain evidence="1">MA461A</strain>
    </source>
</reference>